<evidence type="ECO:0000313" key="2">
    <source>
        <dbReference type="EMBL" id="CAH2220798.1"/>
    </source>
</evidence>
<keyword evidence="3" id="KW-1185">Reference proteome</keyword>
<evidence type="ECO:0000256" key="1">
    <source>
        <dbReference type="SAM" id="MobiDB-lite"/>
    </source>
</evidence>
<proteinExistence type="predicted"/>
<sequence length="108" mass="12239">MSAAVGKGVFNDFELFNSFTTILCEIPRKRSAAGKKCERNKILTPSPYKIGILVKNAKKCNKIINIKFKIGKERTNQRLKANGRREENKKQAKELIAKGKSVDEDKEK</sequence>
<feature type="region of interest" description="Disordered" evidence="1">
    <location>
        <begin position="77"/>
        <end position="108"/>
    </location>
</feature>
<dbReference type="Proteomes" id="UP000838756">
    <property type="component" value="Unassembled WGS sequence"/>
</dbReference>
<dbReference type="EMBL" id="CAKXAJ010020216">
    <property type="protein sequence ID" value="CAH2220798.1"/>
    <property type="molecule type" value="Genomic_DNA"/>
</dbReference>
<accession>A0A8S4R0G9</accession>
<feature type="compositionally biased region" description="Basic and acidic residues" evidence="1">
    <location>
        <begin position="83"/>
        <end position="108"/>
    </location>
</feature>
<gene>
    <name evidence="2" type="primary">jg2192</name>
    <name evidence="2" type="ORF">PAEG_LOCUS6642</name>
</gene>
<comment type="caution">
    <text evidence="2">The sequence shown here is derived from an EMBL/GenBank/DDBJ whole genome shotgun (WGS) entry which is preliminary data.</text>
</comment>
<name>A0A8S4R0G9_9NEOP</name>
<evidence type="ECO:0000313" key="3">
    <source>
        <dbReference type="Proteomes" id="UP000838756"/>
    </source>
</evidence>
<dbReference type="AlphaFoldDB" id="A0A8S4R0G9"/>
<organism evidence="2 3">
    <name type="scientific">Pararge aegeria aegeria</name>
    <dbReference type="NCBI Taxonomy" id="348720"/>
    <lineage>
        <taxon>Eukaryota</taxon>
        <taxon>Metazoa</taxon>
        <taxon>Ecdysozoa</taxon>
        <taxon>Arthropoda</taxon>
        <taxon>Hexapoda</taxon>
        <taxon>Insecta</taxon>
        <taxon>Pterygota</taxon>
        <taxon>Neoptera</taxon>
        <taxon>Endopterygota</taxon>
        <taxon>Lepidoptera</taxon>
        <taxon>Glossata</taxon>
        <taxon>Ditrysia</taxon>
        <taxon>Papilionoidea</taxon>
        <taxon>Nymphalidae</taxon>
        <taxon>Satyrinae</taxon>
        <taxon>Satyrini</taxon>
        <taxon>Parargina</taxon>
        <taxon>Pararge</taxon>
    </lineage>
</organism>
<reference evidence="2" key="1">
    <citation type="submission" date="2022-03" db="EMBL/GenBank/DDBJ databases">
        <authorList>
            <person name="Lindestad O."/>
        </authorList>
    </citation>
    <scope>NUCLEOTIDE SEQUENCE</scope>
</reference>
<protein>
    <submittedName>
        <fullName evidence="2">Jg2192 protein</fullName>
    </submittedName>
</protein>